<dbReference type="GO" id="GO:0008270">
    <property type="term" value="F:zinc ion binding"/>
    <property type="evidence" value="ECO:0007669"/>
    <property type="project" value="UniProtKB-KW"/>
</dbReference>
<dbReference type="InterPro" id="IPR039723">
    <property type="entry name" value="Vps71/ZNHIT1"/>
</dbReference>
<dbReference type="RefSeq" id="XP_013901196.1">
    <property type="nucleotide sequence ID" value="XM_014045742.1"/>
</dbReference>
<evidence type="ECO:0000256" key="2">
    <source>
        <dbReference type="ARBA" id="ARBA00022771"/>
    </source>
</evidence>
<protein>
    <submittedName>
        <fullName evidence="5">Zinc finger HIT domain-containing protein 1</fullName>
    </submittedName>
</protein>
<reference evidence="5 6" key="1">
    <citation type="journal article" date="2013" name="BMC Genomics">
        <title>Reconstruction of the lipid metabolism for the microalga Monoraphidium neglectum from its genome sequence reveals characteristics suitable for biofuel production.</title>
        <authorList>
            <person name="Bogen C."/>
            <person name="Al-Dilaimi A."/>
            <person name="Albersmeier A."/>
            <person name="Wichmann J."/>
            <person name="Grundmann M."/>
            <person name="Rupp O."/>
            <person name="Lauersen K.J."/>
            <person name="Blifernez-Klassen O."/>
            <person name="Kalinowski J."/>
            <person name="Goesmann A."/>
            <person name="Mussgnug J.H."/>
            <person name="Kruse O."/>
        </authorList>
    </citation>
    <scope>NUCLEOTIDE SEQUENCE [LARGE SCALE GENOMIC DNA]</scope>
    <source>
        <strain evidence="5 6">SAG 48.87</strain>
    </source>
</reference>
<evidence type="ECO:0000256" key="3">
    <source>
        <dbReference type="ARBA" id="ARBA00022833"/>
    </source>
</evidence>
<dbReference type="GeneID" id="25738658"/>
<dbReference type="PANTHER" id="PTHR13093">
    <property type="entry name" value="ZINC FINGER HIT DOMAIN CONTAINING PROTEIN 1"/>
    <property type="match status" value="1"/>
</dbReference>
<dbReference type="OrthoDB" id="74807at2759"/>
<dbReference type="STRING" id="145388.A0A0D2MNW0"/>
<dbReference type="EMBL" id="KK101103">
    <property type="protein sequence ID" value="KIZ02177.1"/>
    <property type="molecule type" value="Genomic_DNA"/>
</dbReference>
<keyword evidence="3" id="KW-0862">Zinc</keyword>
<dbReference type="Proteomes" id="UP000054498">
    <property type="component" value="Unassembled WGS sequence"/>
</dbReference>
<keyword evidence="6" id="KW-1185">Reference proteome</keyword>
<feature type="region of interest" description="Disordered" evidence="4">
    <location>
        <begin position="73"/>
        <end position="103"/>
    </location>
</feature>
<name>A0A0D2MNW0_9CHLO</name>
<dbReference type="GO" id="GO:0006338">
    <property type="term" value="P:chromatin remodeling"/>
    <property type="evidence" value="ECO:0007669"/>
    <property type="project" value="InterPro"/>
</dbReference>
<gene>
    <name evidence="5" type="ORF">MNEG_5781</name>
</gene>
<dbReference type="AlphaFoldDB" id="A0A0D2MNW0"/>
<organism evidence="5 6">
    <name type="scientific">Monoraphidium neglectum</name>
    <dbReference type="NCBI Taxonomy" id="145388"/>
    <lineage>
        <taxon>Eukaryota</taxon>
        <taxon>Viridiplantae</taxon>
        <taxon>Chlorophyta</taxon>
        <taxon>core chlorophytes</taxon>
        <taxon>Chlorophyceae</taxon>
        <taxon>CS clade</taxon>
        <taxon>Sphaeropleales</taxon>
        <taxon>Selenastraceae</taxon>
        <taxon>Monoraphidium</taxon>
    </lineage>
</organism>
<sequence length="153" mass="16327">MFGKQKPGADSGGGGRRNTRSRKVSQRMAVVDESSRKQAVQARLDALEADNNEAQDPFGLGEDDDDEFIIASDGDEELELGGKRKRKGAGGPKRKTRAMKADSKVPKTFARLLEDSGIESAPSGVPTYLTAAVGPTTLHAARKFCTVCGFESP</sequence>
<evidence type="ECO:0000313" key="5">
    <source>
        <dbReference type="EMBL" id="KIZ02177.1"/>
    </source>
</evidence>
<feature type="compositionally biased region" description="Basic residues" evidence="4">
    <location>
        <begin position="83"/>
        <end position="98"/>
    </location>
</feature>
<evidence type="ECO:0000313" key="6">
    <source>
        <dbReference type="Proteomes" id="UP000054498"/>
    </source>
</evidence>
<proteinExistence type="predicted"/>
<evidence type="ECO:0000256" key="4">
    <source>
        <dbReference type="SAM" id="MobiDB-lite"/>
    </source>
</evidence>
<feature type="region of interest" description="Disordered" evidence="4">
    <location>
        <begin position="1"/>
        <end position="37"/>
    </location>
</feature>
<dbReference type="KEGG" id="mng:MNEG_5781"/>
<keyword evidence="2" id="KW-0863">Zinc-finger</keyword>
<evidence type="ECO:0000256" key="1">
    <source>
        <dbReference type="ARBA" id="ARBA00022723"/>
    </source>
</evidence>
<accession>A0A0D2MNW0</accession>
<keyword evidence="1" id="KW-0479">Metal-binding</keyword>